<dbReference type="Gene3D" id="1.20.58.1040">
    <property type="match status" value="1"/>
</dbReference>
<comment type="catalytic activity">
    <reaction evidence="1">
        <text>Hydrolysis of (1-&gt;3)-beta-D-glucosidic linkages in (1-&gt;3)-beta-D-glucans.</text>
        <dbReference type="EC" id="3.2.1.39"/>
    </reaction>
</comment>
<name>A0AAV1DN69_OLDCO</name>
<dbReference type="GO" id="GO:0009506">
    <property type="term" value="C:plasmodesma"/>
    <property type="evidence" value="ECO:0007669"/>
    <property type="project" value="UniProtKB-ARBA"/>
</dbReference>
<evidence type="ECO:0000256" key="17">
    <source>
        <dbReference type="SAM" id="SignalP"/>
    </source>
</evidence>
<keyword evidence="11" id="KW-1015">Disulfide bond</keyword>
<dbReference type="PANTHER" id="PTHR32227">
    <property type="entry name" value="GLUCAN ENDO-1,3-BETA-GLUCOSIDASE BG1-RELATED-RELATED"/>
    <property type="match status" value="1"/>
</dbReference>
<dbReference type="EC" id="3.2.1.39" evidence="4"/>
<comment type="subcellular location">
    <subcellularLocation>
        <location evidence="2">Cell membrane</location>
        <topology evidence="2">Lipid-anchor</topology>
        <topology evidence="2">GPI-anchor</topology>
    </subcellularLocation>
</comment>
<dbReference type="Pfam" id="PF00332">
    <property type="entry name" value="Glyco_hydro_17"/>
    <property type="match status" value="1"/>
</dbReference>
<evidence type="ECO:0000256" key="6">
    <source>
        <dbReference type="ARBA" id="ARBA00022622"/>
    </source>
</evidence>
<keyword evidence="13" id="KW-0449">Lipoprotein</keyword>
<sequence>MVELMLLKLWLGIFLLDIISLSSKAGGAFVGVNVGTDLSNLPSATDVVAILRAHQITHVRLFDADAHMLTALSDTGIEVIVSVTNEEVLGIGQSPSTAAAWVNKNVAAFLPGTNITAIAVGSEVLSTIPHAAPILVPAMNYLHKALVASNLNDQVKVSTPQSMDIIPKPFPPSTAAFNSSWNSTIFQMLQFLKNTNSYYMLNAYPYFGYVDSNGIFPIEYALFQPLSAVKEIVDPNTLFHYDSMFDAMVDAAYNSISAFNLSGIPIVVTETGWPWLGDSHEPDATIQNAETFNNNLIRRVSNDSGPPSQPGFPINTYIYELFNEDKRPGPLSERNYGIFFPNGTAVYPISLISASGSSVGGNSSGVFCVVRPDADTEKLQNGLNWACGQGGANCTAIQTGQPCYFPDSLQNHASYAYNDYYQRMHLIGGTCDFNGSAILTSQDPSYGSCIFMGSSNSSSGNLFPPPAAGPVGPSSWGSRLEAFGSSGFLFILCLPLFMCNVNVFKFLYL</sequence>
<keyword evidence="7 17" id="KW-0732">Signal</keyword>
<evidence type="ECO:0000256" key="15">
    <source>
        <dbReference type="RuleBase" id="RU004335"/>
    </source>
</evidence>
<dbReference type="FunFam" id="3.20.20.80:FF:000002">
    <property type="entry name" value="Glucan endo-1,3-beta-glucosidase 3"/>
    <property type="match status" value="1"/>
</dbReference>
<evidence type="ECO:0000256" key="8">
    <source>
        <dbReference type="ARBA" id="ARBA00022801"/>
    </source>
</evidence>
<feature type="domain" description="X8" evidence="18">
    <location>
        <begin position="366"/>
        <end position="451"/>
    </location>
</feature>
<evidence type="ECO:0000259" key="18">
    <source>
        <dbReference type="SMART" id="SM00768"/>
    </source>
</evidence>
<evidence type="ECO:0000256" key="3">
    <source>
        <dbReference type="ARBA" id="ARBA00008773"/>
    </source>
</evidence>
<evidence type="ECO:0000256" key="9">
    <source>
        <dbReference type="ARBA" id="ARBA00022821"/>
    </source>
</evidence>
<dbReference type="InterPro" id="IPR012946">
    <property type="entry name" value="X8"/>
</dbReference>
<keyword evidence="20" id="KW-1185">Reference proteome</keyword>
<reference evidence="19" key="1">
    <citation type="submission" date="2023-03" db="EMBL/GenBank/DDBJ databases">
        <authorList>
            <person name="Julca I."/>
        </authorList>
    </citation>
    <scope>NUCLEOTIDE SEQUENCE</scope>
</reference>
<keyword evidence="5" id="KW-1003">Cell membrane</keyword>
<organism evidence="19 20">
    <name type="scientific">Oldenlandia corymbosa var. corymbosa</name>
    <dbReference type="NCBI Taxonomy" id="529605"/>
    <lineage>
        <taxon>Eukaryota</taxon>
        <taxon>Viridiplantae</taxon>
        <taxon>Streptophyta</taxon>
        <taxon>Embryophyta</taxon>
        <taxon>Tracheophyta</taxon>
        <taxon>Spermatophyta</taxon>
        <taxon>Magnoliopsida</taxon>
        <taxon>eudicotyledons</taxon>
        <taxon>Gunneridae</taxon>
        <taxon>Pentapetalae</taxon>
        <taxon>asterids</taxon>
        <taxon>lamiids</taxon>
        <taxon>Gentianales</taxon>
        <taxon>Rubiaceae</taxon>
        <taxon>Rubioideae</taxon>
        <taxon>Spermacoceae</taxon>
        <taxon>Hedyotis-Oldenlandia complex</taxon>
        <taxon>Oldenlandia</taxon>
    </lineage>
</organism>
<keyword evidence="10 16" id="KW-0472">Membrane</keyword>
<keyword evidence="16" id="KW-1133">Transmembrane helix</keyword>
<feature type="transmembrane region" description="Helical" evidence="16">
    <location>
        <begin position="488"/>
        <end position="508"/>
    </location>
</feature>
<keyword evidence="12" id="KW-0325">Glycoprotein</keyword>
<dbReference type="GO" id="GO:0005975">
    <property type="term" value="P:carbohydrate metabolic process"/>
    <property type="evidence" value="ECO:0007669"/>
    <property type="project" value="InterPro"/>
</dbReference>
<keyword evidence="8" id="KW-0378">Hydrolase</keyword>
<evidence type="ECO:0000256" key="4">
    <source>
        <dbReference type="ARBA" id="ARBA00012780"/>
    </source>
</evidence>
<keyword evidence="14" id="KW-0326">Glycosidase</keyword>
<evidence type="ECO:0000256" key="14">
    <source>
        <dbReference type="ARBA" id="ARBA00023295"/>
    </source>
</evidence>
<dbReference type="GO" id="GO:0098552">
    <property type="term" value="C:side of membrane"/>
    <property type="evidence" value="ECO:0007669"/>
    <property type="project" value="UniProtKB-KW"/>
</dbReference>
<dbReference type="InterPro" id="IPR017853">
    <property type="entry name" value="GH"/>
</dbReference>
<dbReference type="InterPro" id="IPR000490">
    <property type="entry name" value="Glyco_hydro_17"/>
</dbReference>
<dbReference type="GO" id="GO:0042973">
    <property type="term" value="F:glucan endo-1,3-beta-D-glucosidase activity"/>
    <property type="evidence" value="ECO:0007669"/>
    <property type="project" value="UniProtKB-EC"/>
</dbReference>
<evidence type="ECO:0000256" key="2">
    <source>
        <dbReference type="ARBA" id="ARBA00004609"/>
    </source>
</evidence>
<evidence type="ECO:0000256" key="12">
    <source>
        <dbReference type="ARBA" id="ARBA00023180"/>
    </source>
</evidence>
<evidence type="ECO:0000313" key="20">
    <source>
        <dbReference type="Proteomes" id="UP001161247"/>
    </source>
</evidence>
<evidence type="ECO:0000256" key="7">
    <source>
        <dbReference type="ARBA" id="ARBA00022729"/>
    </source>
</evidence>
<evidence type="ECO:0000256" key="16">
    <source>
        <dbReference type="SAM" id="Phobius"/>
    </source>
</evidence>
<accession>A0AAV1DN69</accession>
<feature type="signal peptide" evidence="17">
    <location>
        <begin position="1"/>
        <end position="27"/>
    </location>
</feature>
<dbReference type="Gene3D" id="3.20.20.80">
    <property type="entry name" value="Glycosidases"/>
    <property type="match status" value="1"/>
</dbReference>
<evidence type="ECO:0000256" key="11">
    <source>
        <dbReference type="ARBA" id="ARBA00023157"/>
    </source>
</evidence>
<comment type="similarity">
    <text evidence="3 15">Belongs to the glycosyl hydrolase 17 family.</text>
</comment>
<keyword evidence="9" id="KW-0611">Plant defense</keyword>
<keyword evidence="6" id="KW-0336">GPI-anchor</keyword>
<dbReference type="GO" id="GO:0005886">
    <property type="term" value="C:plasma membrane"/>
    <property type="evidence" value="ECO:0007669"/>
    <property type="project" value="UniProtKB-SubCell"/>
</dbReference>
<evidence type="ECO:0000256" key="10">
    <source>
        <dbReference type="ARBA" id="ARBA00023136"/>
    </source>
</evidence>
<dbReference type="AlphaFoldDB" id="A0AAV1DN69"/>
<keyword evidence="16" id="KW-0812">Transmembrane</keyword>
<dbReference type="Pfam" id="PF07983">
    <property type="entry name" value="X8"/>
    <property type="match status" value="1"/>
</dbReference>
<dbReference type="InterPro" id="IPR044965">
    <property type="entry name" value="Glyco_hydro_17_plant"/>
</dbReference>
<protein>
    <recommendedName>
        <fullName evidence="4">glucan endo-1,3-beta-D-glucosidase</fullName>
        <ecNumber evidence="4">3.2.1.39</ecNumber>
    </recommendedName>
</protein>
<proteinExistence type="inferred from homology"/>
<dbReference type="EMBL" id="OX459122">
    <property type="protein sequence ID" value="CAI9108147.1"/>
    <property type="molecule type" value="Genomic_DNA"/>
</dbReference>
<evidence type="ECO:0000256" key="1">
    <source>
        <dbReference type="ARBA" id="ARBA00000382"/>
    </source>
</evidence>
<evidence type="ECO:0000313" key="19">
    <source>
        <dbReference type="EMBL" id="CAI9108147.1"/>
    </source>
</evidence>
<gene>
    <name evidence="19" type="ORF">OLC1_LOCUS16280</name>
</gene>
<dbReference type="Proteomes" id="UP001161247">
    <property type="component" value="Chromosome 5"/>
</dbReference>
<evidence type="ECO:0000256" key="5">
    <source>
        <dbReference type="ARBA" id="ARBA00022475"/>
    </source>
</evidence>
<feature type="chain" id="PRO_5043393158" description="glucan endo-1,3-beta-D-glucosidase" evidence="17">
    <location>
        <begin position="28"/>
        <end position="509"/>
    </location>
</feature>
<dbReference type="SMART" id="SM00768">
    <property type="entry name" value="X8"/>
    <property type="match status" value="1"/>
</dbReference>
<evidence type="ECO:0000256" key="13">
    <source>
        <dbReference type="ARBA" id="ARBA00023288"/>
    </source>
</evidence>
<dbReference type="FunFam" id="1.20.58.1040:FF:000001">
    <property type="entry name" value="Glucan endo-1,3-beta-glucosidase 4"/>
    <property type="match status" value="1"/>
</dbReference>
<dbReference type="SUPFAM" id="SSF51445">
    <property type="entry name" value="(Trans)glycosidases"/>
    <property type="match status" value="1"/>
</dbReference>
<dbReference type="GO" id="GO:0006952">
    <property type="term" value="P:defense response"/>
    <property type="evidence" value="ECO:0007669"/>
    <property type="project" value="UniProtKB-KW"/>
</dbReference>